<proteinExistence type="inferred from homology"/>
<evidence type="ECO:0000256" key="4">
    <source>
        <dbReference type="ARBA" id="ARBA00022692"/>
    </source>
</evidence>
<evidence type="ECO:0000256" key="6">
    <source>
        <dbReference type="ARBA" id="ARBA00023136"/>
    </source>
</evidence>
<feature type="transmembrane region" description="Helical" evidence="7">
    <location>
        <begin position="188"/>
        <end position="212"/>
    </location>
</feature>
<dbReference type="GO" id="GO:0005886">
    <property type="term" value="C:plasma membrane"/>
    <property type="evidence" value="ECO:0007669"/>
    <property type="project" value="UniProtKB-SubCell"/>
</dbReference>
<keyword evidence="5 7" id="KW-1133">Transmembrane helix</keyword>
<feature type="transmembrane region" description="Helical" evidence="7">
    <location>
        <begin position="42"/>
        <end position="61"/>
    </location>
</feature>
<feature type="transmembrane region" description="Helical" evidence="7">
    <location>
        <begin position="245"/>
        <end position="266"/>
    </location>
</feature>
<dbReference type="OrthoDB" id="5393513at2"/>
<dbReference type="PANTHER" id="PTHR30106">
    <property type="entry name" value="INNER MEMBRANE PROTEIN YEIH-RELATED"/>
    <property type="match status" value="1"/>
</dbReference>
<dbReference type="AlphaFoldDB" id="A0A5B8LQU1"/>
<keyword evidence="4 7" id="KW-0812">Transmembrane</keyword>
<reference evidence="8 9" key="1">
    <citation type="submission" date="2019-07" db="EMBL/GenBank/DDBJ databases">
        <title>Full genome sequence of Devosia sp. Gsoil 520.</title>
        <authorList>
            <person name="Im W.-T."/>
        </authorList>
    </citation>
    <scope>NUCLEOTIDE SEQUENCE [LARGE SCALE GENOMIC DNA]</scope>
    <source>
        <strain evidence="8 9">Gsoil 520</strain>
    </source>
</reference>
<evidence type="ECO:0000313" key="8">
    <source>
        <dbReference type="EMBL" id="QDZ10115.1"/>
    </source>
</evidence>
<dbReference type="Proteomes" id="UP000315364">
    <property type="component" value="Chromosome"/>
</dbReference>
<evidence type="ECO:0000256" key="2">
    <source>
        <dbReference type="ARBA" id="ARBA00007977"/>
    </source>
</evidence>
<feature type="transmembrane region" description="Helical" evidence="7">
    <location>
        <begin position="218"/>
        <end position="238"/>
    </location>
</feature>
<name>A0A5B8LQU1_9HYPH</name>
<dbReference type="InterPro" id="IPR018383">
    <property type="entry name" value="UPF0324_pro"/>
</dbReference>
<sequence length="336" mass="34003">MPLISQVWRVFPGLLLSAGVAALAVAGEHVQHGLLGWVMLDGLVIAILAGILLHTCFGLAERYRAGVHFASKTILEIAIVLLGGTISTGAVLQIGPVMVGAIMLVVATALVLSYGIGRLLGLDGRLATLVACGNSICGNSAIMATAPVIRAPAGDVAASIAFTAALGVVIVLLLPLCFHFLGISEWQYGVIAGLSVYAVPQVLAATVPVGIMSTQIGTLVKLIRVLMLGPVVLVIGLVQGRKGGGALPLAMLVPWFVVGFLAMMGARSAGLLPEAALPALQTVSADLTVVSMAALGLSVDLRSVVASGGRVLAAGFFSVVTLILLAVATAFVLGGP</sequence>
<protein>
    <submittedName>
        <fullName evidence="8">Putative sulfate exporter family transporter</fullName>
    </submittedName>
</protein>
<comment type="subcellular location">
    <subcellularLocation>
        <location evidence="1">Cell membrane</location>
        <topology evidence="1">Multi-pass membrane protein</topology>
    </subcellularLocation>
</comment>
<feature type="transmembrane region" description="Helical" evidence="7">
    <location>
        <begin position="156"/>
        <end position="181"/>
    </location>
</feature>
<dbReference type="RefSeq" id="WP_146288919.1">
    <property type="nucleotide sequence ID" value="NZ_CP042304.1"/>
</dbReference>
<keyword evidence="9" id="KW-1185">Reference proteome</keyword>
<feature type="transmembrane region" description="Helical" evidence="7">
    <location>
        <begin position="98"/>
        <end position="117"/>
    </location>
</feature>
<accession>A0A5B8LQU1</accession>
<dbReference type="EMBL" id="CP042304">
    <property type="protein sequence ID" value="QDZ10115.1"/>
    <property type="molecule type" value="Genomic_DNA"/>
</dbReference>
<gene>
    <name evidence="8" type="ORF">FPZ08_04760</name>
</gene>
<feature type="transmembrane region" description="Helical" evidence="7">
    <location>
        <begin position="278"/>
        <end position="299"/>
    </location>
</feature>
<feature type="transmembrane region" description="Helical" evidence="7">
    <location>
        <begin position="73"/>
        <end position="92"/>
    </location>
</feature>
<feature type="transmembrane region" description="Helical" evidence="7">
    <location>
        <begin position="311"/>
        <end position="333"/>
    </location>
</feature>
<keyword evidence="3" id="KW-1003">Cell membrane</keyword>
<comment type="similarity">
    <text evidence="2">Belongs to the UPF0324 family.</text>
</comment>
<dbReference type="Pfam" id="PF03601">
    <property type="entry name" value="Cons_hypoth698"/>
    <property type="match status" value="1"/>
</dbReference>
<dbReference type="KEGG" id="dea:FPZ08_04760"/>
<dbReference type="PANTHER" id="PTHR30106:SF2">
    <property type="entry name" value="UPF0324 INNER MEMBRANE PROTEIN YEIH"/>
    <property type="match status" value="1"/>
</dbReference>
<evidence type="ECO:0000256" key="3">
    <source>
        <dbReference type="ARBA" id="ARBA00022475"/>
    </source>
</evidence>
<evidence type="ECO:0000256" key="5">
    <source>
        <dbReference type="ARBA" id="ARBA00022989"/>
    </source>
</evidence>
<organism evidence="8 9">
    <name type="scientific">Devosia ginsengisoli</name>
    <dbReference type="NCBI Taxonomy" id="400770"/>
    <lineage>
        <taxon>Bacteria</taxon>
        <taxon>Pseudomonadati</taxon>
        <taxon>Pseudomonadota</taxon>
        <taxon>Alphaproteobacteria</taxon>
        <taxon>Hyphomicrobiales</taxon>
        <taxon>Devosiaceae</taxon>
        <taxon>Devosia</taxon>
    </lineage>
</organism>
<evidence type="ECO:0000313" key="9">
    <source>
        <dbReference type="Proteomes" id="UP000315364"/>
    </source>
</evidence>
<feature type="transmembrane region" description="Helical" evidence="7">
    <location>
        <begin position="129"/>
        <end position="150"/>
    </location>
</feature>
<evidence type="ECO:0000256" key="1">
    <source>
        <dbReference type="ARBA" id="ARBA00004651"/>
    </source>
</evidence>
<keyword evidence="6 7" id="KW-0472">Membrane</keyword>
<evidence type="ECO:0000256" key="7">
    <source>
        <dbReference type="SAM" id="Phobius"/>
    </source>
</evidence>